<feature type="compositionally biased region" description="Low complexity" evidence="17">
    <location>
        <begin position="2421"/>
        <end position="2453"/>
    </location>
</feature>
<dbReference type="InterPro" id="IPR009100">
    <property type="entry name" value="AcylCoA_DH/oxidase_NM_dom_sf"/>
</dbReference>
<evidence type="ECO:0000256" key="11">
    <source>
        <dbReference type="ARBA" id="ARBA00022989"/>
    </source>
</evidence>
<dbReference type="InterPro" id="IPR012258">
    <property type="entry name" value="Acyl-CoA_oxidase"/>
</dbReference>
<dbReference type="SUPFAM" id="SSF47203">
    <property type="entry name" value="Acyl-CoA dehydrogenase C-terminal domain-like"/>
    <property type="match status" value="2"/>
</dbReference>
<dbReference type="PROSITE" id="PS50297">
    <property type="entry name" value="ANK_REP_REGION"/>
    <property type="match status" value="2"/>
</dbReference>
<evidence type="ECO:0000256" key="9">
    <source>
        <dbReference type="ARBA" id="ARBA00022827"/>
    </source>
</evidence>
<dbReference type="InterPro" id="IPR055060">
    <property type="entry name" value="ACOX_C_alpha1"/>
</dbReference>
<keyword evidence="10" id="KW-0276">Fatty acid metabolism</keyword>
<evidence type="ECO:0000256" key="17">
    <source>
        <dbReference type="SAM" id="MobiDB-lite"/>
    </source>
</evidence>
<comment type="subcellular location">
    <subcellularLocation>
        <location evidence="3">Membrane</location>
        <topology evidence="3">Multi-pass membrane protein</topology>
    </subcellularLocation>
    <subcellularLocation>
        <location evidence="4">Peroxisome</location>
    </subcellularLocation>
</comment>
<evidence type="ECO:0000256" key="5">
    <source>
        <dbReference type="ARBA" id="ARBA00006288"/>
    </source>
</evidence>
<evidence type="ECO:0000256" key="3">
    <source>
        <dbReference type="ARBA" id="ARBA00004141"/>
    </source>
</evidence>
<evidence type="ECO:0000256" key="1">
    <source>
        <dbReference type="ARBA" id="ARBA00001201"/>
    </source>
</evidence>
<keyword evidence="15" id="KW-0576">Peroxisome</keyword>
<evidence type="ECO:0000256" key="12">
    <source>
        <dbReference type="ARBA" id="ARBA00023002"/>
    </source>
</evidence>
<comment type="catalytic activity">
    <reaction evidence="1">
        <text>a 2,3-saturated acyl-CoA + O2 = a (2E)-enoyl-CoA + H2O2</text>
        <dbReference type="Rhea" id="RHEA:38959"/>
        <dbReference type="ChEBI" id="CHEBI:15379"/>
        <dbReference type="ChEBI" id="CHEBI:16240"/>
        <dbReference type="ChEBI" id="CHEBI:58856"/>
        <dbReference type="ChEBI" id="CHEBI:65111"/>
        <dbReference type="EC" id="1.3.3.6"/>
    </reaction>
</comment>
<feature type="transmembrane region" description="Helical" evidence="18">
    <location>
        <begin position="2798"/>
        <end position="2819"/>
    </location>
</feature>
<dbReference type="Gene3D" id="1.10.287.110">
    <property type="entry name" value="DnaJ domain"/>
    <property type="match status" value="1"/>
</dbReference>
<protein>
    <recommendedName>
        <fullName evidence="6">acyl-CoA oxidase</fullName>
        <ecNumber evidence="6">1.3.3.6</ecNumber>
    </recommendedName>
</protein>
<dbReference type="FunFam" id="1.20.140.10:FF:000015">
    <property type="entry name" value="Acyl-coenzyme A oxidase"/>
    <property type="match status" value="1"/>
</dbReference>
<evidence type="ECO:0000256" key="18">
    <source>
        <dbReference type="SAM" id="Phobius"/>
    </source>
</evidence>
<dbReference type="InterPro" id="IPR046373">
    <property type="entry name" value="Acyl-CoA_Oxase/DH_mid-dom_sf"/>
</dbReference>
<feature type="region of interest" description="Disordered" evidence="17">
    <location>
        <begin position="63"/>
        <end position="92"/>
    </location>
</feature>
<dbReference type="PROSITE" id="PS50076">
    <property type="entry name" value="DNAJ_2"/>
    <property type="match status" value="1"/>
</dbReference>
<dbReference type="GO" id="GO:0003997">
    <property type="term" value="F:acyl-CoA oxidase activity"/>
    <property type="evidence" value="ECO:0007669"/>
    <property type="project" value="UniProtKB-EC"/>
</dbReference>
<feature type="region of interest" description="Disordered" evidence="17">
    <location>
        <begin position="1640"/>
        <end position="1677"/>
    </location>
</feature>
<dbReference type="SUPFAM" id="SSF56645">
    <property type="entry name" value="Acyl-CoA dehydrogenase NM domain-like"/>
    <property type="match status" value="1"/>
</dbReference>
<dbReference type="InterPro" id="IPR021139">
    <property type="entry name" value="NYN"/>
</dbReference>
<evidence type="ECO:0000313" key="21">
    <source>
        <dbReference type="Proteomes" id="UP000654075"/>
    </source>
</evidence>
<organism evidence="20 21">
    <name type="scientific">Polarella glacialis</name>
    <name type="common">Dinoflagellate</name>
    <dbReference type="NCBI Taxonomy" id="89957"/>
    <lineage>
        <taxon>Eukaryota</taxon>
        <taxon>Sar</taxon>
        <taxon>Alveolata</taxon>
        <taxon>Dinophyceae</taxon>
        <taxon>Suessiales</taxon>
        <taxon>Suessiaceae</taxon>
        <taxon>Polarella</taxon>
    </lineage>
</organism>
<keyword evidence="7" id="KW-0285">Flavoprotein</keyword>
<dbReference type="InterPro" id="IPR036869">
    <property type="entry name" value="J_dom_sf"/>
</dbReference>
<dbReference type="InterPro" id="IPR036250">
    <property type="entry name" value="AcylCo_DH-like_C"/>
</dbReference>
<feature type="domain" description="J" evidence="19">
    <location>
        <begin position="1"/>
        <end position="70"/>
    </location>
</feature>
<dbReference type="PANTHER" id="PTHR10909:SF250">
    <property type="entry name" value="PEROXISOMAL ACYL-COENZYME A OXIDASE 1"/>
    <property type="match status" value="1"/>
</dbReference>
<dbReference type="Proteomes" id="UP000654075">
    <property type="component" value="Unassembled WGS sequence"/>
</dbReference>
<evidence type="ECO:0000259" key="19">
    <source>
        <dbReference type="PROSITE" id="PS50076"/>
    </source>
</evidence>
<proteinExistence type="inferred from homology"/>
<dbReference type="GO" id="GO:0005777">
    <property type="term" value="C:peroxisome"/>
    <property type="evidence" value="ECO:0007669"/>
    <property type="project" value="UniProtKB-SubCell"/>
</dbReference>
<feature type="compositionally biased region" description="Basic and acidic residues" evidence="17">
    <location>
        <begin position="816"/>
        <end position="831"/>
    </location>
</feature>
<evidence type="ECO:0000256" key="10">
    <source>
        <dbReference type="ARBA" id="ARBA00022832"/>
    </source>
</evidence>
<dbReference type="GO" id="GO:0016409">
    <property type="term" value="F:palmitoyltransferase activity"/>
    <property type="evidence" value="ECO:0007669"/>
    <property type="project" value="InterPro"/>
</dbReference>
<sequence length="2845" mass="312048">VRIGASASEVRAAYLRAALQTHPDVLAAGAEAKQSAESDKDFRQILDAYQRLRAGAWSPSVARRPYRPAEGGAGPWATRTAHTDGRPPFSAVSQDQADKLFRAVFGGRGVEDMLKEEFDRLGVKPGVHGAVAGPSTASGMDEPSVFSGGLAYKDDSEFLASPPEPGEQMVTGGESGALASACRHENFEAALALLDRGVSDINEIDQTGYTALHWAAWNGSPGLVSELLARGAALHEANREGLQAVHLAVRNGRLSTLAALWRHDAAVISIRDAEGGTAAHHAAHCGFLHLLEWLYMRGVAISLPDVFGLTPLHCAVMAGRPLVAQLLIRAAADPLAVDAKGRIPLHWVALKGSGTLLSAALQIHPDAFGGLVACSAKDQGGKVPRERARWHDCPMRLQLWHVQAWLRFAERPERRSSRSVGLLAPRQPCMALTALLTPLLHCINAFALLGVLAPKLLDAGRLAPELAMLAMGQGLGQLLSLRLFLLASSSDPGYCAVAARLNSSRESGGPDGHERLCLATAKEWDALMNRQLRLENEGRQQQQKTEKNGCSPSTCSNSTVAAELTDVREQMKAVKVRMKEDLKQASFARLQHCPEEYAVLACSEAVEASPVSWGTTACVICCRLRSQRCKHCKDCGRCVARFDHHCPWLGNCVGALNLHVFIRFLAWTTLALLASLGLIWQSLDALPWFGSGHVLDGPPLWRILLELIFALNCVLSLFSGCLLMRQVCLLAVDLTEYEASQGNVSVFQRLQKFSSKELLDNLALRVLGLGDENQSFHLNMRSAEAAGRALEVDLMHVQDKDDHTGGDHTSSTSEMLPRERAGAPTDTKEARASFDCSKLEELLHGRAGMLAARSDPFKELFDRAPFNDGHMDMYRSYEEKWRKTMERTSTAVDIIRNNPKLMMTHMAQKVSMRELFPTGSLGIHFSMFLTFIKTQASEEQQRRWLAPAQEGRFFGAYAQTELGHGSNLRGLETTATYDKATQEFVIHSPTLTSMKWWPTAMYCCTHAAVMANLILDGENLGFHGFMVQLRDENGSCMPGIEIGEIGPKINAESTNIGYSRFTHVRVPRFNLFARAQQVTPDGKYIKPASKALSKFKYISMMQIRVEFVSASYDFLAKAATIAIRYSCVRKQGYKRNDRPEEGENVVLDYQMQQYRLFKALSLAYMFYWNARYIRDYLGRIQQGMMEGDEKASEELPELHATLCGFKVFATVTAQANMEECRKACGGQGFLRSSGVADLPQNFNEMVTAEGEQVILSQQLARFLIKELRRVRGGKPATGMAAYLVGKPLTLPKVSEAAFPGFRGPTGRKLLVELLQDRARRLAVKLEAAFTAAEQLQPGRTFEEALNCCAVSAWRAAEAHAFYAFAANNLSSLQAYVKDLSVGKALERLFELMALQVISEKGADFAGVLGEPHFDLILKSIEELLAEIRPDAVALVDGFGYLDRHLHSTLGLYDGNVYEAIYEEAKKSPLNQSETMLGWEQLAKIVDLGMLRDGRFLRFEELQQGSSTQEFRSVRHRTRFCDIHVARAERAKDLLDSLALDIALARKTASRAVGRNVLHRNANFGLLLLVWLVSLSSLKTQTVTFDSLIQSSSRVRPRAVALCTTSPQRSCVSLWLRTDRRTVARKAVVAVAAVASPAARRRRRHLTATELPTKGAATAATSGRRRAAGSAVLPGDRSPVVKAKRDNKSIGAQAACASVQSADAAPGTEQGLPSDVPRIALLIDGDQVSKNAFALILDSLRQCGQIVDRRAYLSEHLARVLDEDLTRHQIRPVIVRRHVGGTKSPVDMAIAMDVLELCERSQGDKLAGVAIASNDLDFCEVLERARSRGMKEIPKMVPLISIHDGLVKAHGIRPPVHDDLRSSLDLDNLDLLLMQHGYSAANWQGYGSREAAVVKFFHVNKLGPLTIHPIRIGFHQCLAAFQNNASATWSTNPGNLIYVCPRDSCKRPLNPFIIQDSTRLVTEILDRLGYSGPELNIQEAVDMFWDSNFASLKRRGVSVATVEGAEKFNVLEREFRLDRTQDWKPAPSDSFLRKFLFGKGFLVRKDSLREEVRHAIKEFLQSSGQPVSRKCSYLQLVAEAIKLVYKDGASVPPEFPQDAACEQGLEAVPGNAVRENRSLLRQGLEIAGNTRVEGARQFQNNHHEALAYADACLVVNWLWSCGNLVSCAPTPVARAPTLAVQKTLIIVLKDLMHQVLMKIKPWINLQVRLGSLCWPRVEVDRQPVAEANGARSVRVKTTTFWPNGRTEQKIVDKPVYSVACTVEGYAMGHMSVWSWKRFSPKTIDAQLCQALCVQQHALVMRKLPVNHTCPVASTVKNIRTCVSRLRMMAGFQLGLGMEGKAASAHVPETPKRSSAAAIGIAAYWQAHGRVDSEIPAKKLQEFERAFARASKSSPRTAKVVASQRMRPQKASSLRSVRKPGKKAGAPGKKSAVPARKSSAPAPKSSASAGSRGAVTAVQKITAAARKTISDSSKGAGTVSSFKKAKPKDLKCSCKHSVHAKTCKLYRPAQDPKLVAIQRARRQELFCSSLPPPLPSRLSPDYLEQVSQSRATVFLADKVARNAMGSALLPVKKQCNALFPDMSDGQMKDLLLEIKRRYGTSAQAEVWSERRSAISGMQHEAIERNRHLVTPGQSAPSLPLGHLYLHGPMEVVSLPVSEPSVIKGLREPLVIDARDPNEVEGCKVRAEGAMVVPLCSAPSTCPSTSMARVRASGPRWPQTSKRSWKQLGYCLRTRVRPSSLTAAAGGAEARQHRSSEAWATQMPTMGEAQIRFGLPKGEDCASVTLGSGAAHVTPVQHSDIAGVVVFAAAAVVVAVAVACCCSCSWHHRIRLCVFVFIVNYLLIVCWS</sequence>
<keyword evidence="14 18" id="KW-0472">Membrane</keyword>
<keyword evidence="13" id="KW-0443">Lipid metabolism</keyword>
<dbReference type="Pfam" id="PF01936">
    <property type="entry name" value="NYN"/>
    <property type="match status" value="1"/>
</dbReference>
<accession>A0A813DT66</accession>
<keyword evidence="9" id="KW-0274">FAD</keyword>
<reference evidence="20" key="1">
    <citation type="submission" date="2021-02" db="EMBL/GenBank/DDBJ databases">
        <authorList>
            <person name="Dougan E. K."/>
            <person name="Rhodes N."/>
            <person name="Thang M."/>
            <person name="Chan C."/>
        </authorList>
    </citation>
    <scope>NUCLEOTIDE SEQUENCE</scope>
</reference>
<dbReference type="SMART" id="SM00248">
    <property type="entry name" value="ANK"/>
    <property type="match status" value="6"/>
</dbReference>
<keyword evidence="12" id="KW-0560">Oxidoreductase</keyword>
<evidence type="ECO:0000256" key="4">
    <source>
        <dbReference type="ARBA" id="ARBA00004275"/>
    </source>
</evidence>
<dbReference type="Gene3D" id="2.40.110.10">
    <property type="entry name" value="Butyryl-CoA Dehydrogenase, subunit A, domain 2"/>
    <property type="match status" value="1"/>
</dbReference>
<feature type="region of interest" description="Disordered" evidence="17">
    <location>
        <begin position="536"/>
        <end position="557"/>
    </location>
</feature>
<dbReference type="GO" id="GO:0033540">
    <property type="term" value="P:fatty acid beta-oxidation using acyl-CoA oxidase"/>
    <property type="evidence" value="ECO:0007669"/>
    <property type="project" value="TreeGrafter"/>
</dbReference>
<dbReference type="GO" id="GO:0004540">
    <property type="term" value="F:RNA nuclease activity"/>
    <property type="evidence" value="ECO:0007669"/>
    <property type="project" value="InterPro"/>
</dbReference>
<dbReference type="Pfam" id="PF01529">
    <property type="entry name" value="DHHC"/>
    <property type="match status" value="1"/>
</dbReference>
<feature type="transmembrane region" description="Helical" evidence="18">
    <location>
        <begin position="2826"/>
        <end position="2844"/>
    </location>
</feature>
<dbReference type="Gene3D" id="1.25.40.20">
    <property type="entry name" value="Ankyrin repeat-containing domain"/>
    <property type="match status" value="1"/>
</dbReference>
<feature type="repeat" description="ANK" evidence="16">
    <location>
        <begin position="307"/>
        <end position="339"/>
    </location>
</feature>
<evidence type="ECO:0000256" key="7">
    <source>
        <dbReference type="ARBA" id="ARBA00022630"/>
    </source>
</evidence>
<dbReference type="GO" id="GO:0016020">
    <property type="term" value="C:membrane"/>
    <property type="evidence" value="ECO:0007669"/>
    <property type="project" value="UniProtKB-SubCell"/>
</dbReference>
<feature type="region of interest" description="Disordered" evidence="17">
    <location>
        <begin position="2386"/>
        <end position="2453"/>
    </location>
</feature>
<evidence type="ECO:0000256" key="14">
    <source>
        <dbReference type="ARBA" id="ARBA00023136"/>
    </source>
</evidence>
<keyword evidence="11 18" id="KW-1133">Transmembrane helix</keyword>
<dbReference type="PANTHER" id="PTHR10909">
    <property type="entry name" value="ELECTRON TRANSPORT OXIDOREDUCTASE"/>
    <property type="match status" value="1"/>
</dbReference>
<dbReference type="Pfam" id="PF14749">
    <property type="entry name" value="Acyl-CoA_ox_N"/>
    <property type="match status" value="1"/>
</dbReference>
<dbReference type="GO" id="GO:0005504">
    <property type="term" value="F:fatty acid binding"/>
    <property type="evidence" value="ECO:0007669"/>
    <property type="project" value="TreeGrafter"/>
</dbReference>
<dbReference type="Gene3D" id="1.10.540.10">
    <property type="entry name" value="Acyl-CoA dehydrogenase/oxidase, N-terminal domain"/>
    <property type="match status" value="1"/>
</dbReference>
<dbReference type="GO" id="GO:0071949">
    <property type="term" value="F:FAD binding"/>
    <property type="evidence" value="ECO:0007669"/>
    <property type="project" value="InterPro"/>
</dbReference>
<dbReference type="SUPFAM" id="SSF46565">
    <property type="entry name" value="Chaperone J-domain"/>
    <property type="match status" value="1"/>
</dbReference>
<dbReference type="InterPro" id="IPR029320">
    <property type="entry name" value="Acyl-CoA_ox_N"/>
</dbReference>
<dbReference type="InterPro" id="IPR001623">
    <property type="entry name" value="DnaJ_domain"/>
</dbReference>
<dbReference type="InterPro" id="IPR036770">
    <property type="entry name" value="Ankyrin_rpt-contain_sf"/>
</dbReference>
<dbReference type="PROSITE" id="PS50088">
    <property type="entry name" value="ANK_REPEAT"/>
    <property type="match status" value="2"/>
</dbReference>
<dbReference type="Pfam" id="PF12796">
    <property type="entry name" value="Ank_2"/>
    <property type="match status" value="1"/>
</dbReference>
<dbReference type="OrthoDB" id="538336at2759"/>
<evidence type="ECO:0000256" key="6">
    <source>
        <dbReference type="ARBA" id="ARBA00012870"/>
    </source>
</evidence>
<dbReference type="Gene3D" id="1.20.140.10">
    <property type="entry name" value="Butyryl-CoA Dehydrogenase, subunit A, domain 3"/>
    <property type="match status" value="2"/>
</dbReference>
<evidence type="ECO:0000256" key="15">
    <source>
        <dbReference type="ARBA" id="ARBA00023140"/>
    </source>
</evidence>
<evidence type="ECO:0000256" key="16">
    <source>
        <dbReference type="PROSITE-ProRule" id="PRU00023"/>
    </source>
</evidence>
<dbReference type="SUPFAM" id="SSF48403">
    <property type="entry name" value="Ankyrin repeat"/>
    <property type="match status" value="1"/>
</dbReference>
<dbReference type="Gene3D" id="3.40.50.1010">
    <property type="entry name" value="5'-nuclease"/>
    <property type="match status" value="1"/>
</dbReference>
<feature type="compositionally biased region" description="Polar residues" evidence="17">
    <location>
        <begin position="539"/>
        <end position="557"/>
    </location>
</feature>
<gene>
    <name evidence="20" type="ORF">PGLA1383_LOCUS11146</name>
</gene>
<keyword evidence="16" id="KW-0040">ANK repeat</keyword>
<evidence type="ECO:0000256" key="2">
    <source>
        <dbReference type="ARBA" id="ARBA00001974"/>
    </source>
</evidence>
<dbReference type="Pfam" id="PF01756">
    <property type="entry name" value="ACOX"/>
    <property type="match status" value="1"/>
</dbReference>
<dbReference type="PROSITE" id="PS50216">
    <property type="entry name" value="DHHC"/>
    <property type="match status" value="1"/>
</dbReference>
<comment type="caution">
    <text evidence="20">The sequence shown here is derived from an EMBL/GenBank/DDBJ whole genome shotgun (WGS) entry which is preliminary data.</text>
</comment>
<dbReference type="InterPro" id="IPR002110">
    <property type="entry name" value="Ankyrin_rpt"/>
</dbReference>
<feature type="non-terminal residue" evidence="20">
    <location>
        <position position="1"/>
    </location>
</feature>
<feature type="repeat" description="ANK" evidence="16">
    <location>
        <begin position="207"/>
        <end position="239"/>
    </location>
</feature>
<dbReference type="Pfam" id="PF22924">
    <property type="entry name" value="ACOX_C_alpha1"/>
    <property type="match status" value="1"/>
</dbReference>
<dbReference type="Pfam" id="PF00023">
    <property type="entry name" value="Ank"/>
    <property type="match status" value="1"/>
</dbReference>
<dbReference type="InterPro" id="IPR037069">
    <property type="entry name" value="AcylCoA_DH/ox_N_sf"/>
</dbReference>
<comment type="cofactor">
    <cofactor evidence="2">
        <name>FAD</name>
        <dbReference type="ChEBI" id="CHEBI:57692"/>
    </cofactor>
</comment>
<keyword evidence="21" id="KW-1185">Reference proteome</keyword>
<dbReference type="InterPro" id="IPR002655">
    <property type="entry name" value="Acyl-CoA_oxidase_C"/>
</dbReference>
<feature type="region of interest" description="Disordered" evidence="17">
    <location>
        <begin position="799"/>
        <end position="831"/>
    </location>
</feature>
<dbReference type="GO" id="GO:0055088">
    <property type="term" value="P:lipid homeostasis"/>
    <property type="evidence" value="ECO:0007669"/>
    <property type="project" value="TreeGrafter"/>
</dbReference>
<dbReference type="InterPro" id="IPR001594">
    <property type="entry name" value="Palmitoyltrfase_DHHC"/>
</dbReference>
<dbReference type="EC" id="1.3.3.6" evidence="6"/>
<evidence type="ECO:0000313" key="20">
    <source>
        <dbReference type="EMBL" id="CAE8592492.1"/>
    </source>
</evidence>
<keyword evidence="8 18" id="KW-0812">Transmembrane</keyword>
<comment type="similarity">
    <text evidence="5">Belongs to the acyl-CoA oxidase family.</text>
</comment>
<dbReference type="FunFam" id="2.40.110.10:FF:000003">
    <property type="entry name" value="Acyl-coenzyme A oxidase"/>
    <property type="match status" value="1"/>
</dbReference>
<evidence type="ECO:0000256" key="13">
    <source>
        <dbReference type="ARBA" id="ARBA00023098"/>
    </source>
</evidence>
<dbReference type="EMBL" id="CAJNNV010005714">
    <property type="protein sequence ID" value="CAE8592492.1"/>
    <property type="molecule type" value="Genomic_DNA"/>
</dbReference>
<evidence type="ECO:0000256" key="8">
    <source>
        <dbReference type="ARBA" id="ARBA00022692"/>
    </source>
</evidence>
<name>A0A813DT66_POLGL</name>